<keyword evidence="1" id="KW-0812">Transmembrane</keyword>
<sequence length="163" mass="18330">MLVKTNAVVEIAASPEVVFDFVTSLSNLPKVFRGYGPIPAIIKAEMADGGEMREGGVRRIENSDASVIDEEIITFKKPERQTYRLVRGFKFPISLLIESGGGDWNFTPTAKGTRIDWEFYFMLTSPVFYPLGLLLVQVFMQKAMQQCLDNIQEYLANPSELIV</sequence>
<keyword evidence="1" id="KW-0472">Membrane</keyword>
<dbReference type="InterPro" id="IPR023393">
    <property type="entry name" value="START-like_dom_sf"/>
</dbReference>
<proteinExistence type="predicted"/>
<dbReference type="CDD" id="cd07821">
    <property type="entry name" value="PYR_PYL_RCAR_like"/>
    <property type="match status" value="1"/>
</dbReference>
<evidence type="ECO:0000256" key="1">
    <source>
        <dbReference type="SAM" id="Phobius"/>
    </source>
</evidence>
<dbReference type="RefSeq" id="WP_015174820.1">
    <property type="nucleotide sequence ID" value="NC_019729.1"/>
</dbReference>
<organism evidence="2 3">
    <name type="scientific">Phormidium nigroviride PCC 7112</name>
    <dbReference type="NCBI Taxonomy" id="179408"/>
    <lineage>
        <taxon>Bacteria</taxon>
        <taxon>Bacillati</taxon>
        <taxon>Cyanobacteriota</taxon>
        <taxon>Cyanophyceae</taxon>
        <taxon>Oscillatoriophycideae</taxon>
        <taxon>Oscillatoriales</taxon>
        <taxon>Oscillatoriaceae</taxon>
        <taxon>Phormidium</taxon>
    </lineage>
</organism>
<dbReference type="InterPro" id="IPR019587">
    <property type="entry name" value="Polyketide_cyclase/dehydratase"/>
</dbReference>
<evidence type="ECO:0000313" key="3">
    <source>
        <dbReference type="Proteomes" id="UP000010478"/>
    </source>
</evidence>
<feature type="transmembrane region" description="Helical" evidence="1">
    <location>
        <begin position="119"/>
        <end position="140"/>
    </location>
</feature>
<dbReference type="Gene3D" id="3.30.530.20">
    <property type="match status" value="1"/>
</dbReference>
<dbReference type="EMBL" id="CP003614">
    <property type="protein sequence ID" value="AFZ05492.1"/>
    <property type="molecule type" value="Genomic_DNA"/>
</dbReference>
<accession>K9VDF4</accession>
<dbReference type="KEGG" id="oni:Osc7112_0923"/>
<keyword evidence="1" id="KW-1133">Transmembrane helix</keyword>
<dbReference type="Proteomes" id="UP000010478">
    <property type="component" value="Chromosome"/>
</dbReference>
<dbReference type="OrthoDB" id="454038at2"/>
<dbReference type="STRING" id="179408.Osc7112_0923"/>
<dbReference type="SUPFAM" id="SSF55961">
    <property type="entry name" value="Bet v1-like"/>
    <property type="match status" value="1"/>
</dbReference>
<protein>
    <submittedName>
        <fullName evidence="2">Polyketide cyclase/dehydrase</fullName>
    </submittedName>
</protein>
<keyword evidence="3" id="KW-1185">Reference proteome</keyword>
<evidence type="ECO:0000313" key="2">
    <source>
        <dbReference type="EMBL" id="AFZ05492.1"/>
    </source>
</evidence>
<gene>
    <name evidence="2" type="ORF">Osc7112_0923</name>
</gene>
<name>K9VDF4_9CYAN</name>
<dbReference type="HOGENOM" id="CLU_106316_0_0_3"/>
<dbReference type="Pfam" id="PF10604">
    <property type="entry name" value="Polyketide_cyc2"/>
    <property type="match status" value="1"/>
</dbReference>
<dbReference type="eggNOG" id="COG3832">
    <property type="taxonomic scope" value="Bacteria"/>
</dbReference>
<reference evidence="2 3" key="1">
    <citation type="submission" date="2012-05" db="EMBL/GenBank/DDBJ databases">
        <title>Finished chromosome of genome of Oscillatoria sp. PCC 7112.</title>
        <authorList>
            <consortium name="US DOE Joint Genome Institute"/>
            <person name="Gugger M."/>
            <person name="Coursin T."/>
            <person name="Rippka R."/>
            <person name="Tandeau De Marsac N."/>
            <person name="Huntemann M."/>
            <person name="Wei C.-L."/>
            <person name="Han J."/>
            <person name="Detter J.C."/>
            <person name="Han C."/>
            <person name="Tapia R."/>
            <person name="Davenport K."/>
            <person name="Daligault H."/>
            <person name="Erkkila T."/>
            <person name="Gu W."/>
            <person name="Munk A.C.C."/>
            <person name="Teshima H."/>
            <person name="Xu Y."/>
            <person name="Chain P."/>
            <person name="Chen A."/>
            <person name="Krypides N."/>
            <person name="Mavromatis K."/>
            <person name="Markowitz V."/>
            <person name="Szeto E."/>
            <person name="Ivanova N."/>
            <person name="Mikhailova N."/>
            <person name="Ovchinnikova G."/>
            <person name="Pagani I."/>
            <person name="Pati A."/>
            <person name="Goodwin L."/>
            <person name="Peters L."/>
            <person name="Pitluck S."/>
            <person name="Woyke T."/>
            <person name="Kerfeld C."/>
        </authorList>
    </citation>
    <scope>NUCLEOTIDE SEQUENCE [LARGE SCALE GENOMIC DNA]</scope>
    <source>
        <strain evidence="2 3">PCC 7112</strain>
    </source>
</reference>
<dbReference type="AlphaFoldDB" id="K9VDF4"/>